<dbReference type="AlphaFoldDB" id="A0A975J2Z3"/>
<accession>A0A975J2Z3</accession>
<evidence type="ECO:0000259" key="2">
    <source>
        <dbReference type="Pfam" id="PF01402"/>
    </source>
</evidence>
<dbReference type="KEGG" id="lamb:KBB96_09380"/>
<proteinExistence type="predicted"/>
<evidence type="ECO:0000313" key="3">
    <source>
        <dbReference type="EMBL" id="QUE53090.1"/>
    </source>
</evidence>
<feature type="domain" description="Ribbon-helix-helix protein CopG" evidence="2">
    <location>
        <begin position="15"/>
        <end position="41"/>
    </location>
</feature>
<protein>
    <submittedName>
        <fullName evidence="3">CopG family transcriptional regulator</fullName>
    </submittedName>
</protein>
<feature type="compositionally biased region" description="Low complexity" evidence="1">
    <location>
        <begin position="44"/>
        <end position="57"/>
    </location>
</feature>
<dbReference type="EMBL" id="CP073100">
    <property type="protein sequence ID" value="QUE53090.1"/>
    <property type="molecule type" value="Genomic_DNA"/>
</dbReference>
<organism evidence="3 4">
    <name type="scientific">Luteolibacter ambystomatis</name>
    <dbReference type="NCBI Taxonomy" id="2824561"/>
    <lineage>
        <taxon>Bacteria</taxon>
        <taxon>Pseudomonadati</taxon>
        <taxon>Verrucomicrobiota</taxon>
        <taxon>Verrucomicrobiia</taxon>
        <taxon>Verrucomicrobiales</taxon>
        <taxon>Verrucomicrobiaceae</taxon>
        <taxon>Luteolibacter</taxon>
    </lineage>
</organism>
<evidence type="ECO:0000313" key="4">
    <source>
        <dbReference type="Proteomes" id="UP000676169"/>
    </source>
</evidence>
<name>A0A975J2Z3_9BACT</name>
<feature type="region of interest" description="Disordered" evidence="1">
    <location>
        <begin position="44"/>
        <end position="67"/>
    </location>
</feature>
<evidence type="ECO:0000256" key="1">
    <source>
        <dbReference type="SAM" id="MobiDB-lite"/>
    </source>
</evidence>
<dbReference type="Pfam" id="PF01402">
    <property type="entry name" value="RHH_1"/>
    <property type="match status" value="1"/>
</dbReference>
<sequence length="67" mass="6773">MKTVTMTVPTGMEQALRELARAQGGRSVSSIVREALAGYLAAPRPADGAAATPAVEPSAPASNPARP</sequence>
<keyword evidence="4" id="KW-1185">Reference proteome</keyword>
<dbReference type="RefSeq" id="WP_211634434.1">
    <property type="nucleotide sequence ID" value="NZ_CP073100.1"/>
</dbReference>
<gene>
    <name evidence="3" type="ORF">KBB96_09380</name>
</gene>
<dbReference type="GO" id="GO:0006355">
    <property type="term" value="P:regulation of DNA-templated transcription"/>
    <property type="evidence" value="ECO:0007669"/>
    <property type="project" value="InterPro"/>
</dbReference>
<reference evidence="3" key="1">
    <citation type="submission" date="2021-04" db="EMBL/GenBank/DDBJ databases">
        <title>Luteolibacter sp. 32A isolated from the skin of an Anderson's salamander (Ambystoma andersonii).</title>
        <authorList>
            <person name="Spergser J."/>
            <person name="Busse H.-J."/>
        </authorList>
    </citation>
    <scope>NUCLEOTIDE SEQUENCE</scope>
    <source>
        <strain evidence="3">32A</strain>
    </source>
</reference>
<dbReference type="Proteomes" id="UP000676169">
    <property type="component" value="Chromosome"/>
</dbReference>
<dbReference type="InterPro" id="IPR002145">
    <property type="entry name" value="CopG"/>
</dbReference>